<keyword evidence="3" id="KW-1185">Reference proteome</keyword>
<dbReference type="RefSeq" id="WP_284242164.1">
    <property type="nucleotide sequence ID" value="NZ_BSSQ01000030.1"/>
</dbReference>
<dbReference type="EMBL" id="BSSQ01000030">
    <property type="protein sequence ID" value="GLX71361.1"/>
    <property type="molecule type" value="Genomic_DNA"/>
</dbReference>
<dbReference type="Pfam" id="PF13302">
    <property type="entry name" value="Acetyltransf_3"/>
    <property type="match status" value="1"/>
</dbReference>
<dbReference type="Proteomes" id="UP001157114">
    <property type="component" value="Unassembled WGS sequence"/>
</dbReference>
<accession>A0ABQ6GP01</accession>
<dbReference type="PROSITE" id="PS51186">
    <property type="entry name" value="GNAT"/>
    <property type="match status" value="1"/>
</dbReference>
<evidence type="ECO:0000313" key="3">
    <source>
        <dbReference type="Proteomes" id="UP001157114"/>
    </source>
</evidence>
<feature type="domain" description="N-acetyltransferase" evidence="1">
    <location>
        <begin position="17"/>
        <end position="172"/>
    </location>
</feature>
<proteinExistence type="predicted"/>
<dbReference type="InterPro" id="IPR000182">
    <property type="entry name" value="GNAT_dom"/>
</dbReference>
<organism evidence="2 3">
    <name type="scientific">Paenibacillus glycanilyticus</name>
    <dbReference type="NCBI Taxonomy" id="126569"/>
    <lineage>
        <taxon>Bacteria</taxon>
        <taxon>Bacillati</taxon>
        <taxon>Bacillota</taxon>
        <taxon>Bacilli</taxon>
        <taxon>Bacillales</taxon>
        <taxon>Paenibacillaceae</taxon>
        <taxon>Paenibacillus</taxon>
    </lineage>
</organism>
<evidence type="ECO:0000259" key="1">
    <source>
        <dbReference type="PROSITE" id="PS51186"/>
    </source>
</evidence>
<dbReference type="Gene3D" id="3.40.630.30">
    <property type="match status" value="1"/>
</dbReference>
<dbReference type="SUPFAM" id="SSF55729">
    <property type="entry name" value="Acyl-CoA N-acyltransferases (Nat)"/>
    <property type="match status" value="1"/>
</dbReference>
<comment type="caution">
    <text evidence="2">The sequence shown here is derived from an EMBL/GenBank/DDBJ whole genome shotgun (WGS) entry which is preliminary data.</text>
</comment>
<gene>
    <name evidence="2" type="ORF">MU1_57110</name>
</gene>
<reference evidence="2 3" key="1">
    <citation type="submission" date="2023-03" db="EMBL/GenBank/DDBJ databases">
        <title>Draft genome sequence of the bacteria which degrade cell wall of Tricholomamatutake.</title>
        <authorList>
            <person name="Konishi Y."/>
            <person name="Fukuta Y."/>
            <person name="Shirasaka N."/>
        </authorList>
    </citation>
    <scope>NUCLEOTIDE SEQUENCE [LARGE SCALE GENOMIC DNA]</scope>
    <source>
        <strain evidence="3">mu1</strain>
    </source>
</reference>
<dbReference type="InterPro" id="IPR016181">
    <property type="entry name" value="Acyl_CoA_acyltransferase"/>
</dbReference>
<name>A0ABQ6GP01_9BACL</name>
<evidence type="ECO:0000313" key="2">
    <source>
        <dbReference type="EMBL" id="GLX71361.1"/>
    </source>
</evidence>
<protein>
    <recommendedName>
        <fullName evidence="1">N-acetyltransferase domain-containing protein</fullName>
    </recommendedName>
</protein>
<sequence>MTNFIDELHYKPTLTDMTIQPLEIEHARQICDWHYAEPYDLYKWPSWDKMQKDEIEFGDPVLRRMQYAAVVNREQKLIGFAQFFPIIGVTRLGLGLHPALCGRGIGTDFTLLLVREAFRRAPQNSVDLEVLSWNHRAIRVYERAGFVIDDTYVKKTPEGPAEFHCMVYKSNPSYA</sequence>